<feature type="compositionally biased region" description="Pro residues" evidence="1">
    <location>
        <begin position="108"/>
        <end position="117"/>
    </location>
</feature>
<protein>
    <submittedName>
        <fullName evidence="3">Uncharacterized protein</fullName>
    </submittedName>
</protein>
<dbReference type="EMBL" id="MU128937">
    <property type="protein sequence ID" value="KAF9516720.1"/>
    <property type="molecule type" value="Genomic_DNA"/>
</dbReference>
<feature type="chain" id="PRO_5040124688" evidence="2">
    <location>
        <begin position="20"/>
        <end position="172"/>
    </location>
</feature>
<keyword evidence="2" id="KW-0732">Signal</keyword>
<dbReference type="AlphaFoldDB" id="A0A9P6B4C0"/>
<feature type="region of interest" description="Disordered" evidence="1">
    <location>
        <begin position="77"/>
        <end position="117"/>
    </location>
</feature>
<evidence type="ECO:0000256" key="1">
    <source>
        <dbReference type="SAM" id="MobiDB-lite"/>
    </source>
</evidence>
<evidence type="ECO:0000313" key="4">
    <source>
        <dbReference type="Proteomes" id="UP000886523"/>
    </source>
</evidence>
<organism evidence="3 4">
    <name type="scientific">Hydnum rufescens UP504</name>
    <dbReference type="NCBI Taxonomy" id="1448309"/>
    <lineage>
        <taxon>Eukaryota</taxon>
        <taxon>Fungi</taxon>
        <taxon>Dikarya</taxon>
        <taxon>Basidiomycota</taxon>
        <taxon>Agaricomycotina</taxon>
        <taxon>Agaricomycetes</taxon>
        <taxon>Cantharellales</taxon>
        <taxon>Hydnaceae</taxon>
        <taxon>Hydnum</taxon>
    </lineage>
</organism>
<proteinExistence type="predicted"/>
<evidence type="ECO:0000256" key="2">
    <source>
        <dbReference type="SAM" id="SignalP"/>
    </source>
</evidence>
<sequence>MRMLLRCYTNLAMIHLLHSLRFSTTYHTKNRWLTPNSGPTNRGGRQPPMEGIALLVHNRVVSVHNDDESHLLQVLDRRRGSMGAGRPRGPRPRNIDTARRDNTGDPVQPFPGPVGALPPSPFVTKDLSSLPSPMPVIRSLAPPRTYTPHHRVCNLSLWTQTRGQQFLPPLQW</sequence>
<dbReference type="Proteomes" id="UP000886523">
    <property type="component" value="Unassembled WGS sequence"/>
</dbReference>
<evidence type="ECO:0000313" key="3">
    <source>
        <dbReference type="EMBL" id="KAF9516720.1"/>
    </source>
</evidence>
<reference evidence="3" key="1">
    <citation type="journal article" date="2020" name="Nat. Commun.">
        <title>Large-scale genome sequencing of mycorrhizal fungi provides insights into the early evolution of symbiotic traits.</title>
        <authorList>
            <person name="Miyauchi S."/>
            <person name="Kiss E."/>
            <person name="Kuo A."/>
            <person name="Drula E."/>
            <person name="Kohler A."/>
            <person name="Sanchez-Garcia M."/>
            <person name="Morin E."/>
            <person name="Andreopoulos B."/>
            <person name="Barry K.W."/>
            <person name="Bonito G."/>
            <person name="Buee M."/>
            <person name="Carver A."/>
            <person name="Chen C."/>
            <person name="Cichocki N."/>
            <person name="Clum A."/>
            <person name="Culley D."/>
            <person name="Crous P.W."/>
            <person name="Fauchery L."/>
            <person name="Girlanda M."/>
            <person name="Hayes R.D."/>
            <person name="Keri Z."/>
            <person name="LaButti K."/>
            <person name="Lipzen A."/>
            <person name="Lombard V."/>
            <person name="Magnuson J."/>
            <person name="Maillard F."/>
            <person name="Murat C."/>
            <person name="Nolan M."/>
            <person name="Ohm R.A."/>
            <person name="Pangilinan J."/>
            <person name="Pereira M.F."/>
            <person name="Perotto S."/>
            <person name="Peter M."/>
            <person name="Pfister S."/>
            <person name="Riley R."/>
            <person name="Sitrit Y."/>
            <person name="Stielow J.B."/>
            <person name="Szollosi G."/>
            <person name="Zifcakova L."/>
            <person name="Stursova M."/>
            <person name="Spatafora J.W."/>
            <person name="Tedersoo L."/>
            <person name="Vaario L.M."/>
            <person name="Yamada A."/>
            <person name="Yan M."/>
            <person name="Wang P."/>
            <person name="Xu J."/>
            <person name="Bruns T."/>
            <person name="Baldrian P."/>
            <person name="Vilgalys R."/>
            <person name="Dunand C."/>
            <person name="Henrissat B."/>
            <person name="Grigoriev I.V."/>
            <person name="Hibbett D."/>
            <person name="Nagy L.G."/>
            <person name="Martin F.M."/>
        </authorList>
    </citation>
    <scope>NUCLEOTIDE SEQUENCE</scope>
    <source>
        <strain evidence="3">UP504</strain>
    </source>
</reference>
<accession>A0A9P6B4C0</accession>
<keyword evidence="4" id="KW-1185">Reference proteome</keyword>
<feature type="compositionally biased region" description="Basic and acidic residues" evidence="1">
    <location>
        <begin position="93"/>
        <end position="103"/>
    </location>
</feature>
<comment type="caution">
    <text evidence="3">The sequence shown here is derived from an EMBL/GenBank/DDBJ whole genome shotgun (WGS) entry which is preliminary data.</text>
</comment>
<feature type="signal peptide" evidence="2">
    <location>
        <begin position="1"/>
        <end position="19"/>
    </location>
</feature>
<name>A0A9P6B4C0_9AGAM</name>
<gene>
    <name evidence="3" type="ORF">BS47DRAFT_627495</name>
</gene>